<dbReference type="SUPFAM" id="SSF140931">
    <property type="entry name" value="Fic-like"/>
    <property type="match status" value="1"/>
</dbReference>
<dbReference type="PROSITE" id="PS51459">
    <property type="entry name" value="FIDO"/>
    <property type="match status" value="1"/>
</dbReference>
<accession>A0ABN3DH02</accession>
<comment type="caution">
    <text evidence="2">The sequence shown here is derived from an EMBL/GenBank/DDBJ whole genome shotgun (WGS) entry which is preliminary data.</text>
</comment>
<dbReference type="PANTHER" id="PTHR13504">
    <property type="entry name" value="FIDO DOMAIN-CONTAINING PROTEIN DDB_G0283145"/>
    <property type="match status" value="1"/>
</dbReference>
<evidence type="ECO:0000313" key="3">
    <source>
        <dbReference type="Proteomes" id="UP001500929"/>
    </source>
</evidence>
<gene>
    <name evidence="2" type="ORF">GCM10009851_14750</name>
</gene>
<dbReference type="RefSeq" id="WP_259478978.1">
    <property type="nucleotide sequence ID" value="NZ_BAAAQY010000004.1"/>
</dbReference>
<dbReference type="InterPro" id="IPR025758">
    <property type="entry name" value="Fic/DOC_N"/>
</dbReference>
<dbReference type="InterPro" id="IPR003812">
    <property type="entry name" value="Fido"/>
</dbReference>
<dbReference type="InterPro" id="IPR036597">
    <property type="entry name" value="Fido-like_dom_sf"/>
</dbReference>
<dbReference type="Pfam" id="PF02661">
    <property type="entry name" value="Fic"/>
    <property type="match status" value="1"/>
</dbReference>
<dbReference type="Proteomes" id="UP001500929">
    <property type="component" value="Unassembled WGS sequence"/>
</dbReference>
<evidence type="ECO:0000259" key="1">
    <source>
        <dbReference type="PROSITE" id="PS51459"/>
    </source>
</evidence>
<evidence type="ECO:0000313" key="2">
    <source>
        <dbReference type="EMBL" id="GAA2230992.1"/>
    </source>
</evidence>
<protein>
    <submittedName>
        <fullName evidence="2">Fic family protein</fullName>
    </submittedName>
</protein>
<keyword evidence="3" id="KW-1185">Reference proteome</keyword>
<dbReference type="Gene3D" id="1.10.3290.10">
    <property type="entry name" value="Fido-like domain"/>
    <property type="match status" value="1"/>
</dbReference>
<dbReference type="InterPro" id="IPR040198">
    <property type="entry name" value="Fido_containing"/>
</dbReference>
<dbReference type="EMBL" id="BAAAQY010000004">
    <property type="protein sequence ID" value="GAA2230992.1"/>
    <property type="molecule type" value="Genomic_DNA"/>
</dbReference>
<dbReference type="PANTHER" id="PTHR13504:SF38">
    <property type="entry name" value="FIDO DOMAIN-CONTAINING PROTEIN"/>
    <property type="match status" value="1"/>
</dbReference>
<proteinExistence type="predicted"/>
<feature type="domain" description="Fido" evidence="1">
    <location>
        <begin position="140"/>
        <end position="287"/>
    </location>
</feature>
<reference evidence="2 3" key="1">
    <citation type="journal article" date="2019" name="Int. J. Syst. Evol. Microbiol.">
        <title>The Global Catalogue of Microorganisms (GCM) 10K type strain sequencing project: providing services to taxonomists for standard genome sequencing and annotation.</title>
        <authorList>
            <consortium name="The Broad Institute Genomics Platform"/>
            <consortium name="The Broad Institute Genome Sequencing Center for Infectious Disease"/>
            <person name="Wu L."/>
            <person name="Ma J."/>
        </authorList>
    </citation>
    <scope>NUCLEOTIDE SEQUENCE [LARGE SCALE GENOMIC DNA]</scope>
    <source>
        <strain evidence="2 3">JCM 16117</strain>
    </source>
</reference>
<dbReference type="Pfam" id="PF13784">
    <property type="entry name" value="Fic_N"/>
    <property type="match status" value="1"/>
</dbReference>
<sequence>MNTESREWPAVAYETLPWHRSGDDIGSRRSIKASIGPYDAAIPPKIATLDVTVPSGILAEADDATNEIARFDAAVGSLTAPFSSILLRTESASSSQVENITSSAKQLALAEIRRSTSGNARLVVANVRAMKAAIELADRLDAESVIDMHRALLEESDPGITGHWRDVQVWIGGGGLSPHAAAFVPPAPARVPELMDDLMEFTQRADIPLLAQIAIAHAQFETVHPFPDGNGRTGRALVQGMLRGGRLTRSVIVPVSAGLLHDLPRYIEALTAYRRGAIEPIIEAFVEASFAAIRNGWVLVDALQATRDRWDSVLVARSDSSVHALKTMLLRQPVVSATTVAEGLGVSEVTAQTGIDRLVDSGILRQAGGGQRYRLYEAREVLEALDAFAARARRSGRGA</sequence>
<name>A0ABN3DH02_9MICO</name>
<organism evidence="2 3">
    <name type="scientific">Herbiconiux moechotypicola</name>
    <dbReference type="NCBI Taxonomy" id="637393"/>
    <lineage>
        <taxon>Bacteria</taxon>
        <taxon>Bacillati</taxon>
        <taxon>Actinomycetota</taxon>
        <taxon>Actinomycetes</taxon>
        <taxon>Micrococcales</taxon>
        <taxon>Microbacteriaceae</taxon>
        <taxon>Herbiconiux</taxon>
    </lineage>
</organism>